<organism evidence="1">
    <name type="scientific">Siphoviridae sp. ct5jB2</name>
    <dbReference type="NCBI Taxonomy" id="2825337"/>
    <lineage>
        <taxon>Viruses</taxon>
        <taxon>Duplodnaviria</taxon>
        <taxon>Heunggongvirae</taxon>
        <taxon>Uroviricota</taxon>
        <taxon>Caudoviricetes</taxon>
    </lineage>
</organism>
<reference evidence="1" key="1">
    <citation type="journal article" date="2021" name="Proc. Natl. Acad. Sci. U.S.A.">
        <title>A Catalog of Tens of Thousands of Viruses from Human Metagenomes Reveals Hidden Associations with Chronic Diseases.</title>
        <authorList>
            <person name="Tisza M.J."/>
            <person name="Buck C.B."/>
        </authorList>
    </citation>
    <scope>NUCLEOTIDE SEQUENCE</scope>
    <source>
        <strain evidence="1">Ct5jB2</strain>
    </source>
</reference>
<evidence type="ECO:0000313" key="1">
    <source>
        <dbReference type="EMBL" id="DAF85614.1"/>
    </source>
</evidence>
<accession>A0A8S5TTT3</accession>
<dbReference type="EMBL" id="BK015927">
    <property type="protein sequence ID" value="DAF85614.1"/>
    <property type="molecule type" value="Genomic_DNA"/>
</dbReference>
<name>A0A8S5TTT3_9CAUD</name>
<protein>
    <submittedName>
        <fullName evidence="1">Uncharacterized protein</fullName>
    </submittedName>
</protein>
<sequence length="198" mass="23884">MRVKTKKQAVIRTIYNNYNLWEDSKDDAIETLKANDITITDSAIWEEIYNQDEYDWIEIKDDLERFFNSESTWILQGTCGRWDGNHKAGMIFGDFEEMVNKAAKDCDYIHLYDKNGHLYLKCSHHDGTNYYEIKKVTDRGVEYLANWKDNWDDNRTEQYVHNQIMERYSVLPHFGHKVYCWPKIEWKKEEKDVVEMEK</sequence>
<proteinExistence type="predicted"/>